<name>A0A8K1CID2_PYTOL</name>
<dbReference type="AlphaFoldDB" id="A0A8K1CID2"/>
<organism evidence="1 2">
    <name type="scientific">Pythium oligandrum</name>
    <name type="common">Mycoparasitic fungus</name>
    <dbReference type="NCBI Taxonomy" id="41045"/>
    <lineage>
        <taxon>Eukaryota</taxon>
        <taxon>Sar</taxon>
        <taxon>Stramenopiles</taxon>
        <taxon>Oomycota</taxon>
        <taxon>Peronosporomycetes</taxon>
        <taxon>Pythiales</taxon>
        <taxon>Pythiaceae</taxon>
        <taxon>Pythium</taxon>
    </lineage>
</organism>
<sequence>MESAMETSLLELFAEIDEWENQQALLADATADKPVTKSKRTKKAADPEAKLAMLPLPEQSDLEGKERTRLIVKRYYYRKLVRAFTEEKIG</sequence>
<comment type="caution">
    <text evidence="1">The sequence shown here is derived from an EMBL/GenBank/DDBJ whole genome shotgun (WGS) entry which is preliminary data.</text>
</comment>
<reference evidence="1" key="1">
    <citation type="submission" date="2019-03" db="EMBL/GenBank/DDBJ databases">
        <title>Long read genome sequence of the mycoparasitic Pythium oligandrum ATCC 38472 isolated from sugarbeet rhizosphere.</title>
        <authorList>
            <person name="Gaulin E."/>
        </authorList>
    </citation>
    <scope>NUCLEOTIDE SEQUENCE</scope>
    <source>
        <strain evidence="1">ATCC 38472_TT</strain>
    </source>
</reference>
<protein>
    <submittedName>
        <fullName evidence="1">Uncharacterized protein</fullName>
    </submittedName>
</protein>
<dbReference type="Proteomes" id="UP000794436">
    <property type="component" value="Unassembled WGS sequence"/>
</dbReference>
<accession>A0A8K1CID2</accession>
<evidence type="ECO:0000313" key="2">
    <source>
        <dbReference type="Proteomes" id="UP000794436"/>
    </source>
</evidence>
<dbReference type="EMBL" id="SPLM01000041">
    <property type="protein sequence ID" value="TMW64146.1"/>
    <property type="molecule type" value="Genomic_DNA"/>
</dbReference>
<proteinExistence type="predicted"/>
<gene>
    <name evidence="1" type="ORF">Poli38472_014263</name>
</gene>
<evidence type="ECO:0000313" key="1">
    <source>
        <dbReference type="EMBL" id="TMW64146.1"/>
    </source>
</evidence>
<keyword evidence="2" id="KW-1185">Reference proteome</keyword>